<dbReference type="PANTHER" id="PTHR30528:SF0">
    <property type="entry name" value="CYTOPLASMIC PROTEIN"/>
    <property type="match status" value="1"/>
</dbReference>
<dbReference type="RefSeq" id="WP_097158596.1">
    <property type="nucleotide sequence ID" value="NZ_JBEPMQ010000006.1"/>
</dbReference>
<accession>A0A285CUH3</accession>
<dbReference type="OrthoDB" id="9787207at2"/>
<dbReference type="Proteomes" id="UP000219546">
    <property type="component" value="Unassembled WGS sequence"/>
</dbReference>
<evidence type="ECO:0008006" key="3">
    <source>
        <dbReference type="Google" id="ProtNLM"/>
    </source>
</evidence>
<name>A0A285CUH3_9BACI</name>
<organism evidence="1 2">
    <name type="scientific">Bacillus oleivorans</name>
    <dbReference type="NCBI Taxonomy" id="1448271"/>
    <lineage>
        <taxon>Bacteria</taxon>
        <taxon>Bacillati</taxon>
        <taxon>Bacillota</taxon>
        <taxon>Bacilli</taxon>
        <taxon>Bacillales</taxon>
        <taxon>Bacillaceae</taxon>
        <taxon>Bacillus</taxon>
    </lineage>
</organism>
<evidence type="ECO:0000313" key="1">
    <source>
        <dbReference type="EMBL" id="SNX70593.1"/>
    </source>
</evidence>
<proteinExistence type="predicted"/>
<protein>
    <recommendedName>
        <fullName evidence="3">Winged helix-turn-helix domain-containing protein</fullName>
    </recommendedName>
</protein>
<dbReference type="PANTHER" id="PTHR30528">
    <property type="entry name" value="CYTOPLASMIC PROTEIN"/>
    <property type="match status" value="1"/>
</dbReference>
<reference evidence="1 2" key="1">
    <citation type="submission" date="2017-08" db="EMBL/GenBank/DDBJ databases">
        <authorList>
            <person name="de Groot N.N."/>
        </authorList>
    </citation>
    <scope>NUCLEOTIDE SEQUENCE [LARGE SCALE GENOMIC DNA]</scope>
    <source>
        <strain evidence="1 2">JC228</strain>
    </source>
</reference>
<dbReference type="EMBL" id="OAOP01000004">
    <property type="protein sequence ID" value="SNX70593.1"/>
    <property type="molecule type" value="Genomic_DNA"/>
</dbReference>
<evidence type="ECO:0000313" key="2">
    <source>
        <dbReference type="Proteomes" id="UP000219546"/>
    </source>
</evidence>
<keyword evidence="2" id="KW-1185">Reference proteome</keyword>
<dbReference type="InterPro" id="IPR009351">
    <property type="entry name" value="AlkZ-like"/>
</dbReference>
<dbReference type="AlphaFoldDB" id="A0A285CUH3"/>
<dbReference type="Pfam" id="PF06224">
    <property type="entry name" value="AlkZ-like"/>
    <property type="match status" value="1"/>
</dbReference>
<sequence length="401" mass="46486">MLKIDKQTARRFLLKKQKLWFDQEQENASEANANQVLEMIRGLECVQIDPVSVVERNQHLTLAARISGYYPDHLNELLSRQKVFEYKANEACVIPMEDYPLFKPIRMRMHDALDERLKALGPVVDHVLNRLKNEGPLPSRVFKSEVKVHGYWDNKAPGTKETSLALNLLMDTGDIRVVERVGSDRIFGITEDTIPKEIWKKANTISLHEASQALIEKYINAYRIFDLGDQRFGWQRMKAAERKLEIESRVDRGELVPVAVGGVKRSYFVRAEDADLLEPTNSKISPEEGPIRFLPPLDNLLWRRERLEDFFNFSYRWEIYIPKEKRQYGAYTMPILAGDQLIGRIDPRVDRENQTLVIQLLKLEPDVEATPVLQKAIEEALHRFAEFLGARNVKYETVIKS</sequence>
<gene>
    <name evidence="1" type="ORF">SAMN05877753_104197</name>
</gene>